<dbReference type="OrthoDB" id="9781930at2"/>
<dbReference type="Gene3D" id="3.30.2010.10">
    <property type="entry name" value="Metalloproteases ('zincins'), catalytic domain"/>
    <property type="match status" value="1"/>
</dbReference>
<feature type="binding site" evidence="12">
    <location>
        <position position="276"/>
    </location>
    <ligand>
        <name>Zn(2+)</name>
        <dbReference type="ChEBI" id="CHEBI:29105"/>
        <note>catalytic</note>
    </ligand>
</feature>
<comment type="similarity">
    <text evidence="13">Belongs to the peptidase M48 family.</text>
</comment>
<name>A0A4Q1JLT7_9BACT</name>
<evidence type="ECO:0000256" key="1">
    <source>
        <dbReference type="ARBA" id="ARBA00004477"/>
    </source>
</evidence>
<keyword evidence="3 14" id="KW-0812">Transmembrane</keyword>
<dbReference type="Pfam" id="PF01435">
    <property type="entry name" value="Peptidase_M48"/>
    <property type="match status" value="1"/>
</dbReference>
<gene>
    <name evidence="17" type="ORF">EO244_09130</name>
</gene>
<feature type="transmembrane region" description="Helical" evidence="14">
    <location>
        <begin position="98"/>
        <end position="127"/>
    </location>
</feature>
<feature type="transmembrane region" description="Helical" evidence="14">
    <location>
        <begin position="324"/>
        <end position="344"/>
    </location>
</feature>
<evidence type="ECO:0000256" key="10">
    <source>
        <dbReference type="ARBA" id="ARBA00023136"/>
    </source>
</evidence>
<dbReference type="Proteomes" id="UP000289703">
    <property type="component" value="Unassembled WGS sequence"/>
</dbReference>
<comment type="subcellular location">
    <subcellularLocation>
        <location evidence="1">Endoplasmic reticulum membrane</location>
        <topology evidence="1">Multi-pass membrane protein</topology>
    </subcellularLocation>
</comment>
<keyword evidence="9 13" id="KW-0482">Metalloprotease</keyword>
<proteinExistence type="inferred from homology"/>
<dbReference type="AlphaFoldDB" id="A0A4Q1JLT7"/>
<dbReference type="SUPFAM" id="SSF103473">
    <property type="entry name" value="MFS general substrate transporter"/>
    <property type="match status" value="1"/>
</dbReference>
<feature type="transmembrane region" description="Helical" evidence="14">
    <location>
        <begin position="62"/>
        <end position="86"/>
    </location>
</feature>
<reference evidence="17 18" key="1">
    <citation type="submission" date="2019-01" db="EMBL/GenBank/DDBJ databases">
        <title>Ancylomarina salipaludis sp. nov., isolated from a salt marsh.</title>
        <authorList>
            <person name="Yoon J.-H."/>
        </authorList>
    </citation>
    <scope>NUCLEOTIDE SEQUENCE [LARGE SCALE GENOMIC DNA]</scope>
    <source>
        <strain evidence="17 18">SHSM-M15</strain>
    </source>
</reference>
<comment type="cofactor">
    <cofactor evidence="12 13">
        <name>Zn(2+)</name>
        <dbReference type="ChEBI" id="CHEBI:29105"/>
    </cofactor>
    <text evidence="12 13">Binds 1 zinc ion per subunit.</text>
</comment>
<evidence type="ECO:0000256" key="13">
    <source>
        <dbReference type="RuleBase" id="RU003983"/>
    </source>
</evidence>
<dbReference type="InterPro" id="IPR027057">
    <property type="entry name" value="CAXX_Prtase_1"/>
</dbReference>
<dbReference type="Pfam" id="PF16491">
    <property type="entry name" value="Peptidase_M48_N"/>
    <property type="match status" value="1"/>
</dbReference>
<dbReference type="InterPro" id="IPR036259">
    <property type="entry name" value="MFS_trans_sf"/>
</dbReference>
<dbReference type="GO" id="GO:0046872">
    <property type="term" value="F:metal ion binding"/>
    <property type="evidence" value="ECO:0007669"/>
    <property type="project" value="UniProtKB-KW"/>
</dbReference>
<comment type="caution">
    <text evidence="17">The sequence shown here is derived from an EMBL/GenBank/DDBJ whole genome shotgun (WGS) entry which is preliminary data.</text>
</comment>
<accession>A0A4Q1JLT7</accession>
<sequence length="410" mass="45733">MSTDLILTLILLILSLDFLLERTLDILNRENWSASIPKELEGIYDEEKYAQSQAYEKDKNRIGLLSSILGFVITILMIVCGGFAWLDDFVRQYFSNPIALALSFFALIMLGSSIISLPFSYYSTFVIEEKYGFNRSTLKTFILDKIKGALLTAVLGGGILALIIWIYTLTTVNFWWMAWALIALFMIFMSMFYSSLIVPLFNKQSPLEEGELNTAISKLAKKVGFKLDNIYVMDGSKRSSKGNAYFSGLGSRKRIVLFDTLIDELSTEEIVAVLAHEIGHYKKKHTLSSIILSLLQTGAMFYIFSLLIGNASLSEALGAENHSFHLGLIAFGILYSPISTFLGLGMNVLSRKNEYEADAFAAEHHSAEALGNGLKKLSVSSLSNLTPHPAYVFFHYSHPTLLQRLNALKG</sequence>
<evidence type="ECO:0000313" key="18">
    <source>
        <dbReference type="Proteomes" id="UP000289703"/>
    </source>
</evidence>
<evidence type="ECO:0000256" key="12">
    <source>
        <dbReference type="PIRSR" id="PIRSR627057-2"/>
    </source>
</evidence>
<dbReference type="InterPro" id="IPR032456">
    <property type="entry name" value="Peptidase_M48_N"/>
</dbReference>
<evidence type="ECO:0000256" key="6">
    <source>
        <dbReference type="ARBA" id="ARBA00022824"/>
    </source>
</evidence>
<feature type="domain" description="Peptidase M48" evidence="15">
    <location>
        <begin position="206"/>
        <end position="409"/>
    </location>
</feature>
<protein>
    <submittedName>
        <fullName evidence="17">M48 family peptidase</fullName>
    </submittedName>
</protein>
<evidence type="ECO:0000256" key="4">
    <source>
        <dbReference type="ARBA" id="ARBA00022723"/>
    </source>
</evidence>
<feature type="active site" evidence="11">
    <location>
        <position position="277"/>
    </location>
</feature>
<evidence type="ECO:0000259" key="15">
    <source>
        <dbReference type="Pfam" id="PF01435"/>
    </source>
</evidence>
<evidence type="ECO:0000256" key="3">
    <source>
        <dbReference type="ARBA" id="ARBA00022692"/>
    </source>
</evidence>
<keyword evidence="8 14" id="KW-1133">Transmembrane helix</keyword>
<evidence type="ECO:0000256" key="11">
    <source>
        <dbReference type="PIRSR" id="PIRSR627057-1"/>
    </source>
</evidence>
<keyword evidence="18" id="KW-1185">Reference proteome</keyword>
<feature type="binding site" evidence="12">
    <location>
        <position position="354"/>
    </location>
    <ligand>
        <name>Zn(2+)</name>
        <dbReference type="ChEBI" id="CHEBI:29105"/>
        <note>catalytic</note>
    </ligand>
</feature>
<evidence type="ECO:0000256" key="9">
    <source>
        <dbReference type="ARBA" id="ARBA00023049"/>
    </source>
</evidence>
<keyword evidence="5 13" id="KW-0378">Hydrolase</keyword>
<keyword evidence="6" id="KW-0256">Endoplasmic reticulum</keyword>
<feature type="transmembrane region" description="Helical" evidence="14">
    <location>
        <begin position="148"/>
        <end position="168"/>
    </location>
</feature>
<evidence type="ECO:0000313" key="17">
    <source>
        <dbReference type="EMBL" id="RXQ94552.1"/>
    </source>
</evidence>
<dbReference type="EMBL" id="SAXA01000007">
    <property type="protein sequence ID" value="RXQ94552.1"/>
    <property type="molecule type" value="Genomic_DNA"/>
</dbReference>
<dbReference type="InterPro" id="IPR001915">
    <property type="entry name" value="Peptidase_M48"/>
</dbReference>
<keyword evidence="7 12" id="KW-0862">Zinc</keyword>
<evidence type="ECO:0000256" key="8">
    <source>
        <dbReference type="ARBA" id="ARBA00022989"/>
    </source>
</evidence>
<feature type="transmembrane region" description="Helical" evidence="14">
    <location>
        <begin position="290"/>
        <end position="312"/>
    </location>
</feature>
<keyword evidence="4 12" id="KW-0479">Metal-binding</keyword>
<keyword evidence="2 13" id="KW-0645">Protease</keyword>
<feature type="binding site" evidence="12">
    <location>
        <position position="280"/>
    </location>
    <ligand>
        <name>Zn(2+)</name>
        <dbReference type="ChEBI" id="CHEBI:29105"/>
        <note>catalytic</note>
    </ligand>
</feature>
<evidence type="ECO:0000256" key="14">
    <source>
        <dbReference type="SAM" id="Phobius"/>
    </source>
</evidence>
<dbReference type="CDD" id="cd07343">
    <property type="entry name" value="M48A_Zmpste24p_like"/>
    <property type="match status" value="1"/>
</dbReference>
<keyword evidence="10 14" id="KW-0472">Membrane</keyword>
<dbReference type="PANTHER" id="PTHR10120">
    <property type="entry name" value="CAAX PRENYL PROTEASE 1"/>
    <property type="match status" value="1"/>
</dbReference>
<dbReference type="FunFam" id="3.30.2010.10:FF:000002">
    <property type="entry name" value="CAAX prenyl protease"/>
    <property type="match status" value="1"/>
</dbReference>
<evidence type="ECO:0000256" key="2">
    <source>
        <dbReference type="ARBA" id="ARBA00022670"/>
    </source>
</evidence>
<dbReference type="GO" id="GO:0004222">
    <property type="term" value="F:metalloendopeptidase activity"/>
    <property type="evidence" value="ECO:0007669"/>
    <property type="project" value="InterPro"/>
</dbReference>
<feature type="transmembrane region" description="Helical" evidence="14">
    <location>
        <begin position="174"/>
        <end position="198"/>
    </location>
</feature>
<organism evidence="17 18">
    <name type="scientific">Ancylomarina salipaludis</name>
    <dbReference type="NCBI Taxonomy" id="2501299"/>
    <lineage>
        <taxon>Bacteria</taxon>
        <taxon>Pseudomonadati</taxon>
        <taxon>Bacteroidota</taxon>
        <taxon>Bacteroidia</taxon>
        <taxon>Marinilabiliales</taxon>
        <taxon>Marinifilaceae</taxon>
        <taxon>Ancylomarina</taxon>
    </lineage>
</organism>
<feature type="domain" description="CAAX prenyl protease 1 N-terminal" evidence="16">
    <location>
        <begin position="34"/>
        <end position="203"/>
    </location>
</feature>
<feature type="active site" description="Proton donor" evidence="11">
    <location>
        <position position="358"/>
    </location>
</feature>
<evidence type="ECO:0000256" key="5">
    <source>
        <dbReference type="ARBA" id="ARBA00022801"/>
    </source>
</evidence>
<evidence type="ECO:0000259" key="16">
    <source>
        <dbReference type="Pfam" id="PF16491"/>
    </source>
</evidence>
<dbReference type="GO" id="GO:0071586">
    <property type="term" value="P:CAAX-box protein processing"/>
    <property type="evidence" value="ECO:0007669"/>
    <property type="project" value="InterPro"/>
</dbReference>
<evidence type="ECO:0000256" key="7">
    <source>
        <dbReference type="ARBA" id="ARBA00022833"/>
    </source>
</evidence>